<feature type="compositionally biased region" description="Basic residues" evidence="1">
    <location>
        <begin position="269"/>
        <end position="285"/>
    </location>
</feature>
<evidence type="ECO:0000256" key="2">
    <source>
        <dbReference type="SAM" id="SignalP"/>
    </source>
</evidence>
<name>A0A7J6L5K0_PERCH</name>
<keyword evidence="4" id="KW-1185">Reference proteome</keyword>
<sequence>MLSSLTALLTLISLRFTAASLAHDSFTPDVQCGTPFAMFHGDGSRTDILCVIITNDKPNYLVLTKEESNSGPQMYHSEFCALRERSDGSFGSDKNTCAPDDSRRFTFVREFGTSILRVNDAEMTLTKPMDFALTKDEVFTSNDPATGEVGMLFRDGRWYFKMDNQFVEIPTICPLRKPTLKDKLLPGRRNILSHCKPMQAKWTYLSLGGLDYHLYFGTVVERFSVERSFVLVAKRPEEYKLEFSILLPAGRALFKEAFPPFQKYDKGWRTPKKRGEKKRVKRLGRGKLSDENKGSSVGS</sequence>
<accession>A0A7J6L5K0</accession>
<dbReference type="AlphaFoldDB" id="A0A7J6L5K0"/>
<dbReference type="Proteomes" id="UP000591131">
    <property type="component" value="Unassembled WGS sequence"/>
</dbReference>
<feature type="chain" id="PRO_5029604125" evidence="2">
    <location>
        <begin position="20"/>
        <end position="299"/>
    </location>
</feature>
<organism evidence="3 4">
    <name type="scientific">Perkinsus chesapeaki</name>
    <name type="common">Clam parasite</name>
    <name type="synonym">Perkinsus andrewsi</name>
    <dbReference type="NCBI Taxonomy" id="330153"/>
    <lineage>
        <taxon>Eukaryota</taxon>
        <taxon>Sar</taxon>
        <taxon>Alveolata</taxon>
        <taxon>Perkinsozoa</taxon>
        <taxon>Perkinsea</taxon>
        <taxon>Perkinsida</taxon>
        <taxon>Perkinsidae</taxon>
        <taxon>Perkinsus</taxon>
    </lineage>
</organism>
<reference evidence="3 4" key="1">
    <citation type="submission" date="2020-04" db="EMBL/GenBank/DDBJ databases">
        <title>Perkinsus chesapeaki whole genome sequence.</title>
        <authorList>
            <person name="Bogema D.R."/>
        </authorList>
    </citation>
    <scope>NUCLEOTIDE SEQUENCE [LARGE SCALE GENOMIC DNA]</scope>
    <source>
        <strain evidence="3">ATCC PRA-425</strain>
    </source>
</reference>
<protein>
    <submittedName>
        <fullName evidence="3">Uncharacterized protein</fullName>
    </submittedName>
</protein>
<feature type="signal peptide" evidence="2">
    <location>
        <begin position="1"/>
        <end position="19"/>
    </location>
</feature>
<evidence type="ECO:0000256" key="1">
    <source>
        <dbReference type="SAM" id="MobiDB-lite"/>
    </source>
</evidence>
<dbReference type="OrthoDB" id="10507251at2759"/>
<evidence type="ECO:0000313" key="3">
    <source>
        <dbReference type="EMBL" id="KAF4654460.1"/>
    </source>
</evidence>
<comment type="caution">
    <text evidence="3">The sequence shown here is derived from an EMBL/GenBank/DDBJ whole genome shotgun (WGS) entry which is preliminary data.</text>
</comment>
<proteinExistence type="predicted"/>
<feature type="region of interest" description="Disordered" evidence="1">
    <location>
        <begin position="263"/>
        <end position="299"/>
    </location>
</feature>
<evidence type="ECO:0000313" key="4">
    <source>
        <dbReference type="Proteomes" id="UP000591131"/>
    </source>
</evidence>
<dbReference type="EMBL" id="JAAPAO010000732">
    <property type="protein sequence ID" value="KAF4654460.1"/>
    <property type="molecule type" value="Genomic_DNA"/>
</dbReference>
<gene>
    <name evidence="3" type="ORF">FOL47_009967</name>
</gene>
<keyword evidence="2" id="KW-0732">Signal</keyword>